<evidence type="ECO:0000313" key="5">
    <source>
        <dbReference type="EMBL" id="SOY27712.1"/>
    </source>
</evidence>
<organism evidence="5 6">
    <name type="scientific">Acetatifactor muris</name>
    <dbReference type="NCBI Taxonomy" id="879566"/>
    <lineage>
        <taxon>Bacteria</taxon>
        <taxon>Bacillati</taxon>
        <taxon>Bacillota</taxon>
        <taxon>Clostridia</taxon>
        <taxon>Lachnospirales</taxon>
        <taxon>Lachnospiraceae</taxon>
        <taxon>Acetatifactor</taxon>
    </lineage>
</organism>
<keyword evidence="4" id="KW-1133">Transmembrane helix</keyword>
<dbReference type="GO" id="GO:0015385">
    <property type="term" value="F:sodium:proton antiporter activity"/>
    <property type="evidence" value="ECO:0007669"/>
    <property type="project" value="TreeGrafter"/>
</dbReference>
<feature type="region of interest" description="Disordered" evidence="3">
    <location>
        <begin position="101"/>
        <end position="125"/>
    </location>
</feature>
<evidence type="ECO:0000256" key="2">
    <source>
        <dbReference type="ARBA" id="ARBA00008404"/>
    </source>
</evidence>
<dbReference type="PANTHER" id="PTHR34703">
    <property type="entry name" value="ANTIPORTER SUBUNIT MNHG2-RELATED"/>
    <property type="match status" value="1"/>
</dbReference>
<feature type="transmembrane region" description="Helical" evidence="4">
    <location>
        <begin position="6"/>
        <end position="31"/>
    </location>
</feature>
<comment type="subcellular location">
    <subcellularLocation>
        <location evidence="1">Membrane</location>
        <topology evidence="1">Multi-pass membrane protein</topology>
    </subcellularLocation>
</comment>
<dbReference type="RefSeq" id="WP_103237833.1">
    <property type="nucleotide sequence ID" value="NZ_CANRXC010000016.1"/>
</dbReference>
<proteinExistence type="inferred from homology"/>
<dbReference type="InterPro" id="IPR005133">
    <property type="entry name" value="PhaG_MnhG_YufB"/>
</dbReference>
<reference evidence="5 6" key="1">
    <citation type="submission" date="2018-01" db="EMBL/GenBank/DDBJ databases">
        <authorList>
            <person name="Gaut B.S."/>
            <person name="Morton B.R."/>
            <person name="Clegg M.T."/>
            <person name="Duvall M.R."/>
        </authorList>
    </citation>
    <scope>NUCLEOTIDE SEQUENCE [LARGE SCALE GENOMIC DNA]</scope>
    <source>
        <strain evidence="5">GP69</strain>
    </source>
</reference>
<dbReference type="OrthoDB" id="9806575at2"/>
<evidence type="ECO:0000313" key="6">
    <source>
        <dbReference type="Proteomes" id="UP000236311"/>
    </source>
</evidence>
<protein>
    <submittedName>
        <fullName evidence="5">Putative monovalent cation/H+ antiporter subunit G</fullName>
    </submittedName>
</protein>
<comment type="similarity">
    <text evidence="2">Belongs to the CPA3 antiporters (TC 2.A.63) subunit G family.</text>
</comment>
<feature type="transmembrane region" description="Helical" evidence="4">
    <location>
        <begin position="71"/>
        <end position="90"/>
    </location>
</feature>
<dbReference type="PANTHER" id="PTHR34703:SF1">
    <property type="entry name" value="ANTIPORTER SUBUNIT MNHG2-RELATED"/>
    <property type="match status" value="1"/>
</dbReference>
<keyword evidence="6" id="KW-1185">Reference proteome</keyword>
<dbReference type="AlphaFoldDB" id="A0A2K4ZB70"/>
<keyword evidence="4" id="KW-0812">Transmembrane</keyword>
<name>A0A2K4ZB70_9FIRM</name>
<keyword evidence="4" id="KW-0472">Membrane</keyword>
<gene>
    <name evidence="5" type="ORF">AMURIS_00416</name>
</gene>
<dbReference type="EMBL" id="OFSM01000002">
    <property type="protein sequence ID" value="SOY27712.1"/>
    <property type="molecule type" value="Genomic_DNA"/>
</dbReference>
<feature type="transmembrane region" description="Helical" evidence="4">
    <location>
        <begin position="43"/>
        <end position="65"/>
    </location>
</feature>
<dbReference type="Proteomes" id="UP000236311">
    <property type="component" value="Unassembled WGS sequence"/>
</dbReference>
<dbReference type="Pfam" id="PF03334">
    <property type="entry name" value="PhaG_MnhG_YufB"/>
    <property type="match status" value="1"/>
</dbReference>
<evidence type="ECO:0000256" key="3">
    <source>
        <dbReference type="SAM" id="MobiDB-lite"/>
    </source>
</evidence>
<evidence type="ECO:0000256" key="1">
    <source>
        <dbReference type="ARBA" id="ARBA00004141"/>
    </source>
</evidence>
<sequence length="125" mass="14031">MIILEWLRFIIGGGLLLAGLATFIIELVGVFRFRYVLNRMHAAAIGDTLGIGFALSGLIVMSGLNFTSLKLFLVIVFLWFSSPVSSHLVARLEITTNEDEEKHYQEMNLDTPEEELEAEKKDDSI</sequence>
<evidence type="ECO:0000256" key="4">
    <source>
        <dbReference type="SAM" id="Phobius"/>
    </source>
</evidence>
<accession>A0A2K4ZB70</accession>